<evidence type="ECO:0000313" key="4">
    <source>
        <dbReference type="Proteomes" id="UP000279236"/>
    </source>
</evidence>
<dbReference type="EMBL" id="RSCE01000010">
    <property type="protein sequence ID" value="RSH79455.1"/>
    <property type="molecule type" value="Genomic_DNA"/>
</dbReference>
<dbReference type="RefSeq" id="XP_028474602.1">
    <property type="nucleotide sequence ID" value="XM_028617295.1"/>
</dbReference>
<keyword evidence="2" id="KW-0732">Signal</keyword>
<protein>
    <recommendedName>
        <fullName evidence="5">88 kDa immunoreactive mannoprotein MP88</fullName>
    </recommendedName>
</protein>
<feature type="signal peptide" evidence="2">
    <location>
        <begin position="1"/>
        <end position="16"/>
    </location>
</feature>
<reference evidence="3 4" key="1">
    <citation type="submission" date="2018-11" db="EMBL/GenBank/DDBJ databases">
        <title>Genome sequence of Apiotrichum porosum DSM 27194.</title>
        <authorList>
            <person name="Aliyu H."/>
            <person name="Gorte O."/>
            <person name="Ochsenreither K."/>
        </authorList>
    </citation>
    <scope>NUCLEOTIDE SEQUENCE [LARGE SCALE GENOMIC DNA]</scope>
    <source>
        <strain evidence="3 4">DSM 27194</strain>
    </source>
</reference>
<dbReference type="OrthoDB" id="2564904at2759"/>
<feature type="region of interest" description="Disordered" evidence="1">
    <location>
        <begin position="401"/>
        <end position="422"/>
    </location>
</feature>
<feature type="compositionally biased region" description="Low complexity" evidence="1">
    <location>
        <begin position="410"/>
        <end position="422"/>
    </location>
</feature>
<dbReference type="Proteomes" id="UP000279236">
    <property type="component" value="Unassembled WGS sequence"/>
</dbReference>
<organism evidence="3 4">
    <name type="scientific">Apiotrichum porosum</name>
    <dbReference type="NCBI Taxonomy" id="105984"/>
    <lineage>
        <taxon>Eukaryota</taxon>
        <taxon>Fungi</taxon>
        <taxon>Dikarya</taxon>
        <taxon>Basidiomycota</taxon>
        <taxon>Agaricomycotina</taxon>
        <taxon>Tremellomycetes</taxon>
        <taxon>Trichosporonales</taxon>
        <taxon>Trichosporonaceae</taxon>
        <taxon>Apiotrichum</taxon>
    </lineage>
</organism>
<gene>
    <name evidence="3" type="ORF">EHS24_001504</name>
</gene>
<dbReference type="GeneID" id="39586047"/>
<evidence type="ECO:0000256" key="2">
    <source>
        <dbReference type="SAM" id="SignalP"/>
    </source>
</evidence>
<evidence type="ECO:0008006" key="5">
    <source>
        <dbReference type="Google" id="ProtNLM"/>
    </source>
</evidence>
<evidence type="ECO:0000256" key="1">
    <source>
        <dbReference type="SAM" id="MobiDB-lite"/>
    </source>
</evidence>
<dbReference type="STRING" id="105984.A0A427XKN9"/>
<dbReference type="AlphaFoldDB" id="A0A427XKN9"/>
<accession>A0A427XKN9</accession>
<keyword evidence="4" id="KW-1185">Reference proteome</keyword>
<feature type="region of interest" description="Disordered" evidence="1">
    <location>
        <begin position="103"/>
        <end position="129"/>
    </location>
</feature>
<sequence length="454" mass="45275">MLSLIAPALLASVARAQVIATGANGATNPDAPAFYPIGAQVNQTSYSRLITINSVDDFCVYAPPEPGPDSLIGNTEAIEVAWCTKPRNGARDAAPARPLLPSIPVSQASRCDPPQGPQHGPSTHPARTQHAPLPVQAQDPAHANNTAHSLIPDGVIKSAHFIKTAAYAQVYGTWDGTKINIVAGDTGGELDPHGAENLGNPIGGNVTSNWGGSDVFYEEWMSFVSSTTFCFRVCTAVVNGVTTAEECEHKLDLLGCGWVMAIPNDAADPGFTSCDGDVAVAPGRYPLPDGSTSTFAQRFTYTANGTPVTIGQTATPAAPALYPSTSNCVTYSTIANGVDPANLMVTAAPTLLQSGSSVVVTGVGSTTMATTTAVVSPVVASSGNNTNAVAGAADATGAAGASSGAGSGSGSSSSGGASASSTGAKSGALGTTSVNTGLVGVVVGAILVGAAAVF</sequence>
<comment type="caution">
    <text evidence="3">The sequence shown here is derived from an EMBL/GenBank/DDBJ whole genome shotgun (WGS) entry which is preliminary data.</text>
</comment>
<name>A0A427XKN9_9TREE</name>
<evidence type="ECO:0000313" key="3">
    <source>
        <dbReference type="EMBL" id="RSH79455.1"/>
    </source>
</evidence>
<feature type="chain" id="PRO_5019246107" description="88 kDa immunoreactive mannoprotein MP88" evidence="2">
    <location>
        <begin position="17"/>
        <end position="454"/>
    </location>
</feature>
<proteinExistence type="predicted"/>